<dbReference type="GO" id="GO:0005886">
    <property type="term" value="C:plasma membrane"/>
    <property type="evidence" value="ECO:0007669"/>
    <property type="project" value="UniProtKB-SubCell"/>
</dbReference>
<dbReference type="GO" id="GO:0009451">
    <property type="term" value="P:RNA modification"/>
    <property type="evidence" value="ECO:0007669"/>
    <property type="project" value="InterPro"/>
</dbReference>
<evidence type="ECO:0000256" key="1">
    <source>
        <dbReference type="ARBA" id="ARBA00004251"/>
    </source>
</evidence>
<dbReference type="PANTHER" id="PTHR47926:SF479">
    <property type="entry name" value="PENTACOTRIPEPTIDE-REPEAT REGION OF PRORP DOMAIN-CONTAINING PROTEIN"/>
    <property type="match status" value="1"/>
</dbReference>
<feature type="binding site" evidence="15">
    <location>
        <position position="963"/>
    </location>
    <ligand>
        <name>ATP</name>
        <dbReference type="ChEBI" id="CHEBI:30616"/>
    </ligand>
</feature>
<feature type="transmembrane region" description="Helical" evidence="16">
    <location>
        <begin position="880"/>
        <end position="902"/>
    </location>
</feature>
<dbReference type="CDD" id="cd06899">
    <property type="entry name" value="lectin_legume_LecRK_Arcelin_ConA"/>
    <property type="match status" value="1"/>
</dbReference>
<dbReference type="PROSITE" id="PS50011">
    <property type="entry name" value="PROTEIN_KINASE_DOM"/>
    <property type="match status" value="1"/>
</dbReference>
<evidence type="ECO:0000256" key="4">
    <source>
        <dbReference type="ARBA" id="ARBA00012513"/>
    </source>
</evidence>
<evidence type="ECO:0000256" key="10">
    <source>
        <dbReference type="ARBA" id="ARBA00022777"/>
    </source>
</evidence>
<evidence type="ECO:0000313" key="19">
    <source>
        <dbReference type="Proteomes" id="UP000694251"/>
    </source>
</evidence>
<evidence type="ECO:0000256" key="9">
    <source>
        <dbReference type="ARBA" id="ARBA00022741"/>
    </source>
</evidence>
<dbReference type="GO" id="GO:0099402">
    <property type="term" value="P:plant organ development"/>
    <property type="evidence" value="ECO:0007669"/>
    <property type="project" value="UniProtKB-ARBA"/>
</dbReference>
<gene>
    <name evidence="18" type="ORF">ISN44_As06g037210</name>
</gene>
<feature type="repeat" description="PPR" evidence="14">
    <location>
        <begin position="180"/>
        <end position="214"/>
    </location>
</feature>
<evidence type="ECO:0000256" key="15">
    <source>
        <dbReference type="PROSITE-ProRule" id="PRU10141"/>
    </source>
</evidence>
<dbReference type="GO" id="GO:0030246">
    <property type="term" value="F:carbohydrate binding"/>
    <property type="evidence" value="ECO:0007669"/>
    <property type="project" value="UniProtKB-KW"/>
</dbReference>
<protein>
    <recommendedName>
        <fullName evidence="4">non-specific serine/threonine protein kinase</fullName>
        <ecNumber evidence="4">2.7.11.1</ecNumber>
    </recommendedName>
</protein>
<keyword evidence="6" id="KW-0808">Transferase</keyword>
<dbReference type="Pfam" id="PF00069">
    <property type="entry name" value="Pkinase"/>
    <property type="match status" value="1"/>
</dbReference>
<evidence type="ECO:0000256" key="3">
    <source>
        <dbReference type="ARBA" id="ARBA00010217"/>
    </source>
</evidence>
<dbReference type="InterPro" id="IPR002885">
    <property type="entry name" value="PPR_rpt"/>
</dbReference>
<reference evidence="18 19" key="1">
    <citation type="submission" date="2020-12" db="EMBL/GenBank/DDBJ databases">
        <title>Concerted genomic and epigenomic changes stabilize Arabidopsis allopolyploids.</title>
        <authorList>
            <person name="Chen Z."/>
        </authorList>
    </citation>
    <scope>NUCLEOTIDE SEQUENCE [LARGE SCALE GENOMIC DNA]</scope>
    <source>
        <strain evidence="18">As9502</strain>
        <tissue evidence="18">Leaf</tissue>
    </source>
</reference>
<keyword evidence="16" id="KW-0472">Membrane</keyword>
<keyword evidence="8" id="KW-0677">Repeat</keyword>
<dbReference type="InterPro" id="IPR019825">
    <property type="entry name" value="Lectin_legB_Mn/Ca_BS"/>
</dbReference>
<organism evidence="18 19">
    <name type="scientific">Arabidopsis suecica</name>
    <name type="common">Swedish thale-cress</name>
    <name type="synonym">Cardaminopsis suecica</name>
    <dbReference type="NCBI Taxonomy" id="45249"/>
    <lineage>
        <taxon>Eukaryota</taxon>
        <taxon>Viridiplantae</taxon>
        <taxon>Streptophyta</taxon>
        <taxon>Embryophyta</taxon>
        <taxon>Tracheophyta</taxon>
        <taxon>Spermatophyta</taxon>
        <taxon>Magnoliopsida</taxon>
        <taxon>eudicotyledons</taxon>
        <taxon>Gunneridae</taxon>
        <taxon>Pentapetalae</taxon>
        <taxon>rosids</taxon>
        <taxon>malvids</taxon>
        <taxon>Brassicales</taxon>
        <taxon>Brassicaceae</taxon>
        <taxon>Camelineae</taxon>
        <taxon>Arabidopsis</taxon>
    </lineage>
</organism>
<keyword evidence="16" id="KW-1133">Transmembrane helix</keyword>
<evidence type="ECO:0000256" key="5">
    <source>
        <dbReference type="ARBA" id="ARBA00022527"/>
    </source>
</evidence>
<feature type="domain" description="Protein kinase" evidence="17">
    <location>
        <begin position="935"/>
        <end position="1210"/>
    </location>
</feature>
<dbReference type="OrthoDB" id="1855397at2759"/>
<feature type="repeat" description="PPR" evidence="14">
    <location>
        <begin position="412"/>
        <end position="448"/>
    </location>
</feature>
<comment type="subcellular location">
    <subcellularLocation>
        <location evidence="1">Cell membrane</location>
        <topology evidence="1">Single-pass type I membrane protein</topology>
    </subcellularLocation>
</comment>
<evidence type="ECO:0000313" key="18">
    <source>
        <dbReference type="EMBL" id="KAG7599541.1"/>
    </source>
</evidence>
<keyword evidence="10" id="KW-0418">Kinase</keyword>
<comment type="similarity">
    <text evidence="2">In the N-terminal section; belongs to the leguminous lectin family.</text>
</comment>
<dbReference type="Proteomes" id="UP000694251">
    <property type="component" value="Chromosome 6"/>
</dbReference>
<dbReference type="EMBL" id="JAEFBJ010000006">
    <property type="protein sequence ID" value="KAG7599541.1"/>
    <property type="molecule type" value="Genomic_DNA"/>
</dbReference>
<sequence>MSSLLRRAHGLCMPSSFYFSRLVDRSLLSKCPTLTRIVHAQLLKAGFIRTTYWGNRCLQLYFKSGAVIDAFRFFDDIPDKNTISWNVCLKGLFKNGFLNDALDLFDEMPERDVVSWNTMISGFVSCGFPEYAIRVFFDMQSLVIRPTEFTFSILASLVSCVRHGEQIHGNAICSGVSKSNLVVWNSLMDMYRRVGVFDHALSVFLAMEDRDVISWNCLILCCSDSGNKEVALDQFWLMREMENQPDEYTVSTVVSICSDLRDLCKGKQAIALCIKMGFLSNSIVLGAGIDMFSKCNRLEDSVKLFRQMEKWDSVLCNSMIGSYSWHFCGEDALWLFIVAMRQSIRPDKFTFSSVLSSMNAVMLDHGAQVHALATKLGFDSDTTVATSLMEMYFKTSSVDSAMGVCATTDGKDLIFWNTVIMGLARNSRAVESLSVFNQLLMDERGLKPDRVTLMGILVACCYAGFVNEGIQIFSSMEKTHGLDPGNEHYACIIELLCRAGMINEAKDIADKIPFEPSSHIWEPILCASLDLGDTRLAESVAKTMIESEPKSSFPYLVLIKLYEMTWRWENSVKLRYTMNEHKLKSTQGSSKIGIKSSVYSFEADQLQIHGDHDTYAVLSLVLAQDGDEFVYHNFSQADLHLDGMATIDDGRLHLTNNTTKSTGHAFWKIPMNFTTSPPSSLCFSTEFVFAIFPLLGDGQGMAFVVSPSMDLRYSGDATSYLGLFNRKNDNNTENHILAVELDTNPSTDAEVSDNHVGIDINSIISVDSANANYDGIEKLLTVTVAPVPIPKPELTYLSSSIKPRVPLLSRSINITEIFNGTMFVGFSGSTGTVKSDQYILGWSFKKGGGNAESLDLSMILDPPSRPPPPSPPKDTNKYKLILGATIPSIAFLMILGGTVYMYKRKKYAEVLEQWEQEYIPQRYSFKNLYKATKGFKENQLLGAGGFGKVYKGELPSGTQIAVKRVYHDAEQGMKQYVAEIASMGRLRHKNLVQLLGYCRRKGELLLVYDYMPNGSLDDYLFNRNKLKYLTWSQRVNIIKGVASALLYLHEDWEQVVLHRDIKASNILLDADLNGRLGDFGLARFHDRGKNLEATHVVGTIGYMAPELTAMGVATTKTDVCAFGSFILEVVCGRRPVEPDRPPEQMLLLKWVATCGKRDTLMDVVDSKLGDFKAEESKLLLKLGMLCSLSNPETRPSMRHIIQYLEGNASVPNISFDTAGFAIPNISTETVTQMTTTSSSANFSFEDVTILFDGR</sequence>
<dbReference type="InterPro" id="IPR000719">
    <property type="entry name" value="Prot_kinase_dom"/>
</dbReference>
<dbReference type="Pfam" id="PF13041">
    <property type="entry name" value="PPR_2"/>
    <property type="match status" value="1"/>
</dbReference>
<evidence type="ECO:0000256" key="16">
    <source>
        <dbReference type="SAM" id="Phobius"/>
    </source>
</evidence>
<dbReference type="SMART" id="SM00220">
    <property type="entry name" value="S_TKc"/>
    <property type="match status" value="1"/>
</dbReference>
<keyword evidence="7" id="KW-0430">Lectin</keyword>
<dbReference type="PROSITE" id="PS00108">
    <property type="entry name" value="PROTEIN_KINASE_ST"/>
    <property type="match status" value="1"/>
</dbReference>
<evidence type="ECO:0000256" key="11">
    <source>
        <dbReference type="ARBA" id="ARBA00022840"/>
    </source>
</evidence>
<evidence type="ECO:0000256" key="12">
    <source>
        <dbReference type="ARBA" id="ARBA00047899"/>
    </source>
</evidence>
<evidence type="ECO:0000256" key="7">
    <source>
        <dbReference type="ARBA" id="ARBA00022734"/>
    </source>
</evidence>
<name>A0A8T2CXN4_ARASU</name>
<evidence type="ECO:0000259" key="17">
    <source>
        <dbReference type="PROSITE" id="PS50011"/>
    </source>
</evidence>
<dbReference type="PROSITE" id="PS51375">
    <property type="entry name" value="PPR"/>
    <property type="match status" value="4"/>
</dbReference>
<dbReference type="InterPro" id="IPR017441">
    <property type="entry name" value="Protein_kinase_ATP_BS"/>
</dbReference>
<proteinExistence type="inferred from homology"/>
<evidence type="ECO:0000256" key="2">
    <source>
        <dbReference type="ARBA" id="ARBA00008536"/>
    </source>
</evidence>
<accession>A0A8T2CXN4</accession>
<feature type="repeat" description="PPR" evidence="14">
    <location>
        <begin position="81"/>
        <end position="111"/>
    </location>
</feature>
<evidence type="ECO:0000256" key="14">
    <source>
        <dbReference type="PROSITE-ProRule" id="PRU00708"/>
    </source>
</evidence>
<keyword evidence="5" id="KW-0723">Serine/threonine-protein kinase</keyword>
<evidence type="ECO:0000256" key="6">
    <source>
        <dbReference type="ARBA" id="ARBA00022679"/>
    </source>
</evidence>
<keyword evidence="9 15" id="KW-0547">Nucleotide-binding</keyword>
<comment type="catalytic activity">
    <reaction evidence="13">
        <text>L-seryl-[protein] + ATP = O-phospho-L-seryl-[protein] + ADP + H(+)</text>
        <dbReference type="Rhea" id="RHEA:17989"/>
        <dbReference type="Rhea" id="RHEA-COMP:9863"/>
        <dbReference type="Rhea" id="RHEA-COMP:11604"/>
        <dbReference type="ChEBI" id="CHEBI:15378"/>
        <dbReference type="ChEBI" id="CHEBI:29999"/>
        <dbReference type="ChEBI" id="CHEBI:30616"/>
        <dbReference type="ChEBI" id="CHEBI:83421"/>
        <dbReference type="ChEBI" id="CHEBI:456216"/>
        <dbReference type="EC" id="2.7.11.1"/>
    </reaction>
</comment>
<dbReference type="FunFam" id="1.25.40.10:FF:000158">
    <property type="entry name" value="pentatricopeptide repeat-containing protein At2g33680"/>
    <property type="match status" value="1"/>
</dbReference>
<dbReference type="FunFam" id="3.30.200.20:FF:000451">
    <property type="entry name" value="L-type lectin-domain containing receptor kinase I.9"/>
    <property type="match status" value="1"/>
</dbReference>
<keyword evidence="11 15" id="KW-0067">ATP-binding</keyword>
<dbReference type="InterPro" id="IPR046960">
    <property type="entry name" value="PPR_At4g14850-like_plant"/>
</dbReference>
<dbReference type="PANTHER" id="PTHR47926">
    <property type="entry name" value="PENTATRICOPEPTIDE REPEAT-CONTAINING PROTEIN"/>
    <property type="match status" value="1"/>
</dbReference>
<dbReference type="CDD" id="cd14066">
    <property type="entry name" value="STKc_IRAK"/>
    <property type="match status" value="1"/>
</dbReference>
<keyword evidence="16" id="KW-0812">Transmembrane</keyword>
<comment type="catalytic activity">
    <reaction evidence="12">
        <text>L-threonyl-[protein] + ATP = O-phospho-L-threonyl-[protein] + ADP + H(+)</text>
        <dbReference type="Rhea" id="RHEA:46608"/>
        <dbReference type="Rhea" id="RHEA-COMP:11060"/>
        <dbReference type="Rhea" id="RHEA-COMP:11605"/>
        <dbReference type="ChEBI" id="CHEBI:15378"/>
        <dbReference type="ChEBI" id="CHEBI:30013"/>
        <dbReference type="ChEBI" id="CHEBI:30616"/>
        <dbReference type="ChEBI" id="CHEBI:61977"/>
        <dbReference type="ChEBI" id="CHEBI:456216"/>
        <dbReference type="EC" id="2.7.11.1"/>
    </reaction>
</comment>
<comment type="caution">
    <text evidence="18">The sequence shown here is derived from an EMBL/GenBank/DDBJ whole genome shotgun (WGS) entry which is preliminary data.</text>
</comment>
<dbReference type="InterPro" id="IPR008271">
    <property type="entry name" value="Ser/Thr_kinase_AS"/>
</dbReference>
<dbReference type="GO" id="GO:0004674">
    <property type="term" value="F:protein serine/threonine kinase activity"/>
    <property type="evidence" value="ECO:0007669"/>
    <property type="project" value="UniProtKB-KW"/>
</dbReference>
<evidence type="ECO:0000256" key="13">
    <source>
        <dbReference type="ARBA" id="ARBA00048679"/>
    </source>
</evidence>
<dbReference type="Pfam" id="PF01535">
    <property type="entry name" value="PPR"/>
    <property type="match status" value="5"/>
</dbReference>
<dbReference type="InterPro" id="IPR001220">
    <property type="entry name" value="Legume_lectin_dom"/>
</dbReference>
<dbReference type="Pfam" id="PF00139">
    <property type="entry name" value="Lectin_legB"/>
    <property type="match status" value="1"/>
</dbReference>
<dbReference type="NCBIfam" id="TIGR00756">
    <property type="entry name" value="PPR"/>
    <property type="match status" value="3"/>
</dbReference>
<evidence type="ECO:0000256" key="8">
    <source>
        <dbReference type="ARBA" id="ARBA00022737"/>
    </source>
</evidence>
<dbReference type="GO" id="GO:0005524">
    <property type="term" value="F:ATP binding"/>
    <property type="evidence" value="ECO:0007669"/>
    <property type="project" value="UniProtKB-UniRule"/>
</dbReference>
<comment type="similarity">
    <text evidence="3">In the C-terminal section; belongs to the protein kinase superfamily. Ser/Thr protein kinase family.</text>
</comment>
<dbReference type="GO" id="GO:0003723">
    <property type="term" value="F:RNA binding"/>
    <property type="evidence" value="ECO:0007669"/>
    <property type="project" value="InterPro"/>
</dbReference>
<dbReference type="PROSITE" id="PS00307">
    <property type="entry name" value="LECTIN_LEGUME_BETA"/>
    <property type="match status" value="1"/>
</dbReference>
<dbReference type="PROSITE" id="PS00107">
    <property type="entry name" value="PROTEIN_KINASE_ATP"/>
    <property type="match status" value="1"/>
</dbReference>
<dbReference type="EC" id="2.7.11.1" evidence="4"/>
<dbReference type="FunFam" id="1.25.40.10:FF:000442">
    <property type="entry name" value="Pentatricopeptide repeat-containing protein At3g49710"/>
    <property type="match status" value="1"/>
</dbReference>
<dbReference type="AlphaFoldDB" id="A0A8T2CXN4"/>
<feature type="repeat" description="PPR" evidence="14">
    <location>
        <begin position="112"/>
        <end position="146"/>
    </location>
</feature>
<keyword evidence="19" id="KW-1185">Reference proteome</keyword>
<dbReference type="FunFam" id="1.10.510.10:FF:000108">
    <property type="entry name" value="L-type lectin-domain containing receptor kinase S.4"/>
    <property type="match status" value="1"/>
</dbReference>